<proteinExistence type="predicted"/>
<dbReference type="Proteomes" id="UP000770661">
    <property type="component" value="Unassembled WGS sequence"/>
</dbReference>
<protein>
    <submittedName>
        <fullName evidence="3">U2 snRNP-associated SURP motif-containing protein</fullName>
    </submittedName>
</protein>
<accession>A0A8J4Y037</accession>
<evidence type="ECO:0000256" key="1">
    <source>
        <dbReference type="SAM" id="MobiDB-lite"/>
    </source>
</evidence>
<dbReference type="Gene3D" id="6.10.140.420">
    <property type="match status" value="1"/>
</dbReference>
<dbReference type="GO" id="GO:0005634">
    <property type="term" value="C:nucleus"/>
    <property type="evidence" value="ECO:0007669"/>
    <property type="project" value="UniProtKB-ARBA"/>
</dbReference>
<sequence length="218" mass="26187">MLCYITFIRITDEDDLDGIPLVYDDYKRKKRDSSEDDSQSQDNGSEYSEDSRGFDRLQGRKMRLKELGEEEEEDMVRMLVQVSPRTPSCLGSDVSEERRARLREVEIRVLQYQDELEQGLRSLKAGYSIHRQVAHYRHKMMRKIEREEGGERRHHRHRSRSSSPEERRSTKRSRSPHKSRHRSRSRSPSSRRHRSRSPRKRRSHSRSPPRKHKKKSRH</sequence>
<feature type="compositionally biased region" description="Basic and acidic residues" evidence="1">
    <location>
        <begin position="49"/>
        <end position="58"/>
    </location>
</feature>
<dbReference type="CDD" id="cd21370">
    <property type="entry name" value="cwf21_SR140"/>
    <property type="match status" value="1"/>
</dbReference>
<reference evidence="3" key="1">
    <citation type="submission" date="2020-07" db="EMBL/GenBank/DDBJ databases">
        <title>The High-quality genome of the commercially important snow crab, Chionoecetes opilio.</title>
        <authorList>
            <person name="Jeong J.-H."/>
            <person name="Ryu S."/>
        </authorList>
    </citation>
    <scope>NUCLEOTIDE SEQUENCE</scope>
    <source>
        <strain evidence="3">MADBK_172401_WGS</strain>
        <tissue evidence="3">Digestive gland</tissue>
    </source>
</reference>
<dbReference type="OrthoDB" id="377209at2759"/>
<evidence type="ECO:0000259" key="2">
    <source>
        <dbReference type="SMART" id="SM01115"/>
    </source>
</evidence>
<feature type="domain" description="CWF21" evidence="2">
    <location>
        <begin position="94"/>
        <end position="145"/>
    </location>
</feature>
<feature type="region of interest" description="Disordered" evidence="1">
    <location>
        <begin position="27"/>
        <end position="59"/>
    </location>
</feature>
<dbReference type="InterPro" id="IPR013170">
    <property type="entry name" value="mRNA_splic_Cwf21_dom"/>
</dbReference>
<name>A0A8J4Y037_CHIOP</name>
<dbReference type="SMART" id="SM01115">
    <property type="entry name" value="cwf21"/>
    <property type="match status" value="1"/>
</dbReference>
<evidence type="ECO:0000313" key="4">
    <source>
        <dbReference type="Proteomes" id="UP000770661"/>
    </source>
</evidence>
<gene>
    <name evidence="3" type="primary">U2SURP</name>
    <name evidence="3" type="ORF">GWK47_054726</name>
</gene>
<comment type="caution">
    <text evidence="3">The sequence shown here is derived from an EMBL/GenBank/DDBJ whole genome shotgun (WGS) entry which is preliminary data.</text>
</comment>
<organism evidence="3 4">
    <name type="scientific">Chionoecetes opilio</name>
    <name type="common">Atlantic snow crab</name>
    <name type="synonym">Cancer opilio</name>
    <dbReference type="NCBI Taxonomy" id="41210"/>
    <lineage>
        <taxon>Eukaryota</taxon>
        <taxon>Metazoa</taxon>
        <taxon>Ecdysozoa</taxon>
        <taxon>Arthropoda</taxon>
        <taxon>Crustacea</taxon>
        <taxon>Multicrustacea</taxon>
        <taxon>Malacostraca</taxon>
        <taxon>Eumalacostraca</taxon>
        <taxon>Eucarida</taxon>
        <taxon>Decapoda</taxon>
        <taxon>Pleocyemata</taxon>
        <taxon>Brachyura</taxon>
        <taxon>Eubrachyura</taxon>
        <taxon>Majoidea</taxon>
        <taxon>Majidae</taxon>
        <taxon>Chionoecetes</taxon>
    </lineage>
</organism>
<dbReference type="Pfam" id="PF08312">
    <property type="entry name" value="cwf21"/>
    <property type="match status" value="1"/>
</dbReference>
<keyword evidence="4" id="KW-1185">Reference proteome</keyword>
<feature type="compositionally biased region" description="Basic residues" evidence="1">
    <location>
        <begin position="169"/>
        <end position="218"/>
    </location>
</feature>
<dbReference type="AlphaFoldDB" id="A0A8J4Y037"/>
<evidence type="ECO:0000313" key="3">
    <source>
        <dbReference type="EMBL" id="KAG0717297.1"/>
    </source>
</evidence>
<dbReference type="GO" id="GO:0003723">
    <property type="term" value="F:RNA binding"/>
    <property type="evidence" value="ECO:0007669"/>
    <property type="project" value="InterPro"/>
</dbReference>
<feature type="region of interest" description="Disordered" evidence="1">
    <location>
        <begin position="145"/>
        <end position="218"/>
    </location>
</feature>
<dbReference type="InterPro" id="IPR047488">
    <property type="entry name" value="SR140_cwf21"/>
</dbReference>
<dbReference type="EMBL" id="JACEEZ010017822">
    <property type="protein sequence ID" value="KAG0717297.1"/>
    <property type="molecule type" value="Genomic_DNA"/>
</dbReference>